<proteinExistence type="predicted"/>
<dbReference type="AlphaFoldDB" id="A0AAN6ISZ6"/>
<accession>A0AAN6ISZ6</accession>
<comment type="caution">
    <text evidence="1">The sequence shown here is derived from an EMBL/GenBank/DDBJ whole genome shotgun (WGS) entry which is preliminary data.</text>
</comment>
<dbReference type="EMBL" id="JAJGCB010000013">
    <property type="protein sequence ID" value="KAJ8989520.1"/>
    <property type="molecule type" value="Genomic_DNA"/>
</dbReference>
<sequence>MSTIYVVVPHTYQTIPFLHAVLAEQLHDSASAIELLKDVQLLQYFDFTGLTESVAEVSERIFQTNQSKEKAGSNGKVRNIMLVQGLSSAISTVHRRSGLVQANALLASLLRNITQLSRMAPDVLIMIEAAVDTTFQSLGERRQDVPKSKRYLAGIELETAFTSPIGECLRLVCGNETLSRTLDMAFDTMIVVHDGFGRGGDESGGPKRSQRNIVEVTKDRVGNMAGFWSTWRLENHRTSIHRQV</sequence>
<evidence type="ECO:0000313" key="2">
    <source>
        <dbReference type="Proteomes" id="UP001161757"/>
    </source>
</evidence>
<dbReference type="Proteomes" id="UP001161757">
    <property type="component" value="Unassembled WGS sequence"/>
</dbReference>
<organism evidence="1 2">
    <name type="scientific">Exophiala dermatitidis</name>
    <name type="common">Black yeast-like fungus</name>
    <name type="synonym">Wangiella dermatitidis</name>
    <dbReference type="NCBI Taxonomy" id="5970"/>
    <lineage>
        <taxon>Eukaryota</taxon>
        <taxon>Fungi</taxon>
        <taxon>Dikarya</taxon>
        <taxon>Ascomycota</taxon>
        <taxon>Pezizomycotina</taxon>
        <taxon>Eurotiomycetes</taxon>
        <taxon>Chaetothyriomycetidae</taxon>
        <taxon>Chaetothyriales</taxon>
        <taxon>Herpotrichiellaceae</taxon>
        <taxon>Exophiala</taxon>
    </lineage>
</organism>
<evidence type="ECO:0000313" key="1">
    <source>
        <dbReference type="EMBL" id="KAJ8989520.1"/>
    </source>
</evidence>
<gene>
    <name evidence="1" type="ORF">HRR80_006248</name>
</gene>
<name>A0AAN6ISZ6_EXODE</name>
<protein>
    <submittedName>
        <fullName evidence="1">Uncharacterized protein</fullName>
    </submittedName>
</protein>
<reference evidence="1" key="1">
    <citation type="submission" date="2023-01" db="EMBL/GenBank/DDBJ databases">
        <title>Exophiala dermititidis isolated from Cystic Fibrosis Patient.</title>
        <authorList>
            <person name="Kurbessoian T."/>
            <person name="Crocker A."/>
            <person name="Murante D."/>
            <person name="Hogan D.A."/>
            <person name="Stajich J.E."/>
        </authorList>
    </citation>
    <scope>NUCLEOTIDE SEQUENCE</scope>
    <source>
        <strain evidence="1">Ex8</strain>
    </source>
</reference>